<reference evidence="2 3" key="1">
    <citation type="journal article" date="2013" name="Genome Biol.">
        <title>Draft genome of the mountain pine beetle, Dendroctonus ponderosae Hopkins, a major forest pest.</title>
        <authorList>
            <person name="Keeling C.I."/>
            <person name="Yuen M.M."/>
            <person name="Liao N.Y."/>
            <person name="Docking T.R."/>
            <person name="Chan S.K."/>
            <person name="Taylor G.A."/>
            <person name="Palmquist D.L."/>
            <person name="Jackman S.D."/>
            <person name="Nguyen A."/>
            <person name="Li M."/>
            <person name="Henderson H."/>
            <person name="Janes J.K."/>
            <person name="Zhao Y."/>
            <person name="Pandoh P."/>
            <person name="Moore R."/>
            <person name="Sperling F.A."/>
            <person name="Huber D.P."/>
            <person name="Birol I."/>
            <person name="Jones S.J."/>
            <person name="Bohlmann J."/>
        </authorList>
    </citation>
    <scope>NUCLEOTIDE SEQUENCE</scope>
</reference>
<evidence type="ECO:0000313" key="2">
    <source>
        <dbReference type="EMBL" id="ERL93232.1"/>
    </source>
</evidence>
<evidence type="ECO:0000313" key="3">
    <source>
        <dbReference type="Proteomes" id="UP000030742"/>
    </source>
</evidence>
<evidence type="ECO:0008006" key="4">
    <source>
        <dbReference type="Google" id="ProtNLM"/>
    </source>
</evidence>
<gene>
    <name evidence="2" type="ORF">D910_10528</name>
</gene>
<evidence type="ECO:0000256" key="1">
    <source>
        <dbReference type="SAM" id="MobiDB-lite"/>
    </source>
</evidence>
<organism evidence="2 3">
    <name type="scientific">Dendroctonus ponderosae</name>
    <name type="common">Mountain pine beetle</name>
    <dbReference type="NCBI Taxonomy" id="77166"/>
    <lineage>
        <taxon>Eukaryota</taxon>
        <taxon>Metazoa</taxon>
        <taxon>Ecdysozoa</taxon>
        <taxon>Arthropoda</taxon>
        <taxon>Hexapoda</taxon>
        <taxon>Insecta</taxon>
        <taxon>Pterygota</taxon>
        <taxon>Neoptera</taxon>
        <taxon>Endopterygota</taxon>
        <taxon>Coleoptera</taxon>
        <taxon>Polyphaga</taxon>
        <taxon>Cucujiformia</taxon>
        <taxon>Curculionidae</taxon>
        <taxon>Scolytinae</taxon>
        <taxon>Dendroctonus</taxon>
    </lineage>
</organism>
<feature type="region of interest" description="Disordered" evidence="1">
    <location>
        <begin position="100"/>
        <end position="122"/>
    </location>
</feature>
<name>U4UJF1_DENPD</name>
<dbReference type="AlphaFoldDB" id="U4UJF1"/>
<proteinExistence type="predicted"/>
<dbReference type="Proteomes" id="UP000030742">
    <property type="component" value="Unassembled WGS sequence"/>
</dbReference>
<dbReference type="EMBL" id="KB632350">
    <property type="protein sequence ID" value="ERL93232.1"/>
    <property type="molecule type" value="Genomic_DNA"/>
</dbReference>
<protein>
    <recommendedName>
        <fullName evidence="4">GIY-YIG domain-containing protein</fullName>
    </recommendedName>
</protein>
<accession>U4UJF1</accession>
<sequence>MDTARTSLIEQFDQEAVEVVLRKQIRMVSVRVGLASHTYMESKHRVKTVFKPTRTIQQTLRSAKDKRNPLSAPGVYRVPCSCGRAYIGTTKRSVNTRITVENHGKISSGGARTSRRSPNTFR</sequence>
<dbReference type="OrthoDB" id="8963429at2759"/>